<dbReference type="InterPro" id="IPR036770">
    <property type="entry name" value="Ankyrin_rpt-contain_sf"/>
</dbReference>
<keyword evidence="1" id="KW-0677">Repeat</keyword>
<keyword evidence="6" id="KW-1185">Reference proteome</keyword>
<feature type="region of interest" description="Disordered" evidence="4">
    <location>
        <begin position="560"/>
        <end position="659"/>
    </location>
</feature>
<feature type="compositionally biased region" description="Pro residues" evidence="4">
    <location>
        <begin position="442"/>
        <end position="458"/>
    </location>
</feature>
<evidence type="ECO:0008006" key="7">
    <source>
        <dbReference type="Google" id="ProtNLM"/>
    </source>
</evidence>
<dbReference type="OrthoDB" id="194358at2759"/>
<feature type="region of interest" description="Disordered" evidence="4">
    <location>
        <begin position="345"/>
        <end position="528"/>
    </location>
</feature>
<evidence type="ECO:0000256" key="1">
    <source>
        <dbReference type="ARBA" id="ARBA00022737"/>
    </source>
</evidence>
<feature type="compositionally biased region" description="Polar residues" evidence="4">
    <location>
        <begin position="1111"/>
        <end position="1124"/>
    </location>
</feature>
<dbReference type="Proteomes" id="UP000541558">
    <property type="component" value="Unassembled WGS sequence"/>
</dbReference>
<gene>
    <name evidence="5" type="ORF">D9611_004042</name>
</gene>
<dbReference type="SMART" id="SM00248">
    <property type="entry name" value="ANK"/>
    <property type="match status" value="3"/>
</dbReference>
<dbReference type="AlphaFoldDB" id="A0A8H5EYT8"/>
<feature type="compositionally biased region" description="Polar residues" evidence="4">
    <location>
        <begin position="1028"/>
        <end position="1037"/>
    </location>
</feature>
<evidence type="ECO:0000256" key="4">
    <source>
        <dbReference type="SAM" id="MobiDB-lite"/>
    </source>
</evidence>
<feature type="compositionally biased region" description="Polar residues" evidence="4">
    <location>
        <begin position="477"/>
        <end position="494"/>
    </location>
</feature>
<sequence length="1143" mass="122852">MPVPLRTPYSKAEAKYNVITEFPKLGLHEAAASGNLGLVEYALDHGQPVNSVLDGVLPLHAACAGGHIQVVKLLIEHGADVNAPRLPRRYFNDRNRDASAPIVGTSGSTPLHFAAANGNTDVVTLLLLHGAQAERPDKYGVTPEMLARDNNWVQCAQVLREWVINKDRDLREREELLSRDGAGAASPSANVSHEHSMEPETPSTRRRLHVKHSIDTALNILKASSQADTSLRPQHHTHTSTSPPPSPFRPFGEYPFNPDANGSSCPLDSGWSRRPSLPQIQAPAPGEPPRRKATVPAPSPIQRRPRSAGTGADRPQEHDAAYLPYGRGGQGRKLATKISLLFKKGQHGDPSFEHQNAVHSAPTTHPAPTPASASTTTLPIASTSSLKGRSVTLDNSYDPSSSSRLRNHASSDASIRPHKILPEVKPLQPPSASFLEFDNSGPPSPARPPPSPARPPLPSAVDLHNALAQHGRDRSKSNATNTSTLSSGDLSSPELSPPIYGSFPRPSVMRAHDTLRQRSGSASSRVLDMDENDLTDQLWGQNNINEDGKATVRPGILRAHHRTGSSGQSSTPLRALRFDSAPSGERNRKETSLSGSPASVHTRLHPTASSSSLRNRTDVADSTRELSPPVSARRFHDSSPDRFDEEDEEQDYGQQLPSSRLAPVIDEDGEELHPPSALLLRQRGLSVGSQPDTPLSPIDIQDNGYDDHISSEFLSSALPPRLMAQNSVSAEHQLSVPDLDRRGRGDSLSSTSTADSGTMAQSSTTSGSTMDSGTSVFVLTPASDGNILLPSTAQVLVGEDHFKDSLSDSDQDRHKGHLNVPVPSRIQTQTSTRSTLNERRAHSPLDIDITLISSHAQAEALVERTRQDILDLASGQEKNLSTSTTMGPTPLSAKLAALGESLALERKLREQEKLGPASKENTSSVTPSPLRPVPQFDERSNVARNGVERQLSLETKVRPKTKAKPKDTRRPSTADGLTSRSISNSFFPGGEQPRHHASLSVSPPTLGPTSSSYDNREFFSAPHHRTNAPGTSPNSGQPPFEPLTAPPLLKTRIRKELDGDSLSRVSSAEGVETETECAGLSPPATPVNGRKKETGTRSSSAKKLTRMGFSATDQSQSVARSNQPAGKRFGGLKSIMQTLKGKS</sequence>
<feature type="compositionally biased region" description="Basic and acidic residues" evidence="4">
    <location>
        <begin position="615"/>
        <end position="624"/>
    </location>
</feature>
<evidence type="ECO:0000256" key="3">
    <source>
        <dbReference type="PROSITE-ProRule" id="PRU00023"/>
    </source>
</evidence>
<dbReference type="EMBL" id="JAACJK010000219">
    <property type="protein sequence ID" value="KAF5317277.1"/>
    <property type="molecule type" value="Genomic_DNA"/>
</dbReference>
<feature type="repeat" description="ANK" evidence="3">
    <location>
        <begin position="54"/>
        <end position="86"/>
    </location>
</feature>
<feature type="compositionally biased region" description="Polar residues" evidence="4">
    <location>
        <begin position="999"/>
        <end position="1013"/>
    </location>
</feature>
<dbReference type="SUPFAM" id="SSF48403">
    <property type="entry name" value="Ankyrin repeat"/>
    <property type="match status" value="1"/>
</dbReference>
<dbReference type="PROSITE" id="PS50088">
    <property type="entry name" value="ANK_REPEAT"/>
    <property type="match status" value="2"/>
</dbReference>
<protein>
    <recommendedName>
        <fullName evidence="7">Ankyrin</fullName>
    </recommendedName>
</protein>
<accession>A0A8H5EYT8</accession>
<organism evidence="5 6">
    <name type="scientific">Ephemerocybe angulata</name>
    <dbReference type="NCBI Taxonomy" id="980116"/>
    <lineage>
        <taxon>Eukaryota</taxon>
        <taxon>Fungi</taxon>
        <taxon>Dikarya</taxon>
        <taxon>Basidiomycota</taxon>
        <taxon>Agaricomycotina</taxon>
        <taxon>Agaricomycetes</taxon>
        <taxon>Agaricomycetidae</taxon>
        <taxon>Agaricales</taxon>
        <taxon>Agaricineae</taxon>
        <taxon>Psathyrellaceae</taxon>
        <taxon>Ephemerocybe</taxon>
    </lineage>
</organism>
<dbReference type="InterPro" id="IPR002110">
    <property type="entry name" value="Ankyrin_rpt"/>
</dbReference>
<dbReference type="Pfam" id="PF13637">
    <property type="entry name" value="Ank_4"/>
    <property type="match status" value="1"/>
</dbReference>
<feature type="region of interest" description="Disordered" evidence="4">
    <location>
        <begin position="177"/>
        <end position="207"/>
    </location>
</feature>
<evidence type="ECO:0000313" key="5">
    <source>
        <dbReference type="EMBL" id="KAF5317277.1"/>
    </source>
</evidence>
<feature type="compositionally biased region" description="Low complexity" evidence="4">
    <location>
        <begin position="360"/>
        <end position="385"/>
    </location>
</feature>
<dbReference type="Gene3D" id="1.25.40.20">
    <property type="entry name" value="Ankyrin repeat-containing domain"/>
    <property type="match status" value="1"/>
</dbReference>
<feature type="compositionally biased region" description="Polar residues" evidence="4">
    <location>
        <begin position="747"/>
        <end position="761"/>
    </location>
</feature>
<evidence type="ECO:0000256" key="2">
    <source>
        <dbReference type="ARBA" id="ARBA00023043"/>
    </source>
</evidence>
<dbReference type="PANTHER" id="PTHR24173:SF74">
    <property type="entry name" value="ANKYRIN REPEAT DOMAIN-CONTAINING PROTEIN 16"/>
    <property type="match status" value="1"/>
</dbReference>
<feature type="compositionally biased region" description="Low complexity" evidence="4">
    <location>
        <begin position="762"/>
        <end position="772"/>
    </location>
</feature>
<comment type="caution">
    <text evidence="5">The sequence shown here is derived from an EMBL/GenBank/DDBJ whole genome shotgun (WGS) entry which is preliminary data.</text>
</comment>
<feature type="compositionally biased region" description="Low complexity" evidence="4">
    <location>
        <begin position="400"/>
        <end position="411"/>
    </location>
</feature>
<dbReference type="PROSITE" id="PS50297">
    <property type="entry name" value="ANK_REP_REGION"/>
    <property type="match status" value="2"/>
</dbReference>
<proteinExistence type="predicted"/>
<keyword evidence="2 3" id="KW-0040">ANK repeat</keyword>
<feature type="region of interest" description="Disordered" evidence="4">
    <location>
        <begin position="227"/>
        <end position="330"/>
    </location>
</feature>
<feature type="compositionally biased region" description="Polar residues" evidence="4">
    <location>
        <begin position="975"/>
        <end position="986"/>
    </location>
</feature>
<dbReference type="PANTHER" id="PTHR24173">
    <property type="entry name" value="ANKYRIN REPEAT CONTAINING"/>
    <property type="match status" value="1"/>
</dbReference>
<name>A0A8H5EYT8_9AGAR</name>
<feature type="repeat" description="ANK" evidence="3">
    <location>
        <begin position="106"/>
        <end position="138"/>
    </location>
</feature>
<reference evidence="5 6" key="1">
    <citation type="journal article" date="2020" name="ISME J.">
        <title>Uncovering the hidden diversity of litter-decomposition mechanisms in mushroom-forming fungi.</title>
        <authorList>
            <person name="Floudas D."/>
            <person name="Bentzer J."/>
            <person name="Ahren D."/>
            <person name="Johansson T."/>
            <person name="Persson P."/>
            <person name="Tunlid A."/>
        </authorList>
    </citation>
    <scope>NUCLEOTIDE SEQUENCE [LARGE SCALE GENOMIC DNA]</scope>
    <source>
        <strain evidence="5 6">CBS 175.51</strain>
    </source>
</reference>
<feature type="region of interest" description="Disordered" evidence="4">
    <location>
        <begin position="909"/>
        <end position="1131"/>
    </location>
</feature>
<feature type="region of interest" description="Disordered" evidence="4">
    <location>
        <begin position="726"/>
        <end position="772"/>
    </location>
</feature>
<evidence type="ECO:0000313" key="6">
    <source>
        <dbReference type="Proteomes" id="UP000541558"/>
    </source>
</evidence>